<evidence type="ECO:0000313" key="1">
    <source>
        <dbReference type="EMBL" id="MDM5129607.1"/>
    </source>
</evidence>
<dbReference type="EMBL" id="JAOPLU010000001">
    <property type="protein sequence ID" value="MDM5129607.1"/>
    <property type="molecule type" value="Genomic_DNA"/>
</dbReference>
<protein>
    <submittedName>
        <fullName evidence="1">Uncharacterized protein</fullName>
    </submittedName>
</protein>
<organism evidence="1 2">
    <name type="scientific">Aeromonas piscicola</name>
    <dbReference type="NCBI Taxonomy" id="600645"/>
    <lineage>
        <taxon>Bacteria</taxon>
        <taxon>Pseudomonadati</taxon>
        <taxon>Pseudomonadota</taxon>
        <taxon>Gammaproteobacteria</taxon>
        <taxon>Aeromonadales</taxon>
        <taxon>Aeromonadaceae</taxon>
        <taxon>Aeromonas</taxon>
    </lineage>
</organism>
<dbReference type="Proteomes" id="UP001168109">
    <property type="component" value="Unassembled WGS sequence"/>
</dbReference>
<reference evidence="1" key="1">
    <citation type="submission" date="2024-05" db="EMBL/GenBank/DDBJ databases">
        <title>WGS of Aeromonas isolates.</title>
        <authorList>
            <person name="Lee H."/>
        </authorList>
    </citation>
    <scope>NUCLEOTIDE SEQUENCE</scope>
    <source>
        <strain evidence="1">LP308</strain>
    </source>
</reference>
<sequence length="461" mass="52152">MEQQMLSLPREHHFYVATAKFLFHHSEYGIVSVRDPIKIKSAEQYGLKPLILYGLTVAGLPIRWVTLTSFEQPKAFQEVLLEAWCKAEGLRGRPEILRINRHLAKACPELVSDMAKIGVRVEVADAKDKSLSASLRSAQESYKWLFRKAYSHDRSLEGAIELFCQCVQDDHDFRVRNGNFAANSREVEDRLKAWLTLPAKIPALITFGCLNWKLGSWLSSWEASLAPDQPRYFSFDRLDGNTWLLTGENIPQDIDEDDGFWTDVGYDNTAEIAKHLVACWPNPPAWIAKNIGTTLRELQWFTSGKASLEQHARVDLEALLGIELDESMGRYFGAGPYVLMAHKPQAIMAVYETLSSGGIAHLCEIVPRQGAADPSWRYILIELYEGPPSIVMAPRGSRVTERLPDLLLNYDGIRIVASEFFREVVSTCAKACQEPAANIREMKSFAKRFDSRWADGAWLQE</sequence>
<gene>
    <name evidence="1" type="ORF">OB962_01140</name>
</gene>
<accession>A0ABT7Q6P7</accession>
<evidence type="ECO:0000313" key="2">
    <source>
        <dbReference type="Proteomes" id="UP001168109"/>
    </source>
</evidence>
<proteinExistence type="predicted"/>
<comment type="caution">
    <text evidence="1">The sequence shown here is derived from an EMBL/GenBank/DDBJ whole genome shotgun (WGS) entry which is preliminary data.</text>
</comment>
<name>A0ABT7Q6P7_9GAMM</name>
<keyword evidence="2" id="KW-1185">Reference proteome</keyword>
<dbReference type="RefSeq" id="WP_290040459.1">
    <property type="nucleotide sequence ID" value="NZ_JAOPLU010000001.1"/>
</dbReference>